<dbReference type="RefSeq" id="XP_041294138.1">
    <property type="nucleotide sequence ID" value="XM_041440473.1"/>
</dbReference>
<dbReference type="OrthoDB" id="2681310at2759"/>
<dbReference type="AlphaFoldDB" id="A0A9P7FA36"/>
<dbReference type="Proteomes" id="UP000823399">
    <property type="component" value="Unassembled WGS sequence"/>
</dbReference>
<dbReference type="GeneID" id="64702732"/>
<dbReference type="InterPro" id="IPR035992">
    <property type="entry name" value="Ricin_B-like_lectins"/>
</dbReference>
<evidence type="ECO:0000313" key="1">
    <source>
        <dbReference type="EMBL" id="KAG2110548.1"/>
    </source>
</evidence>
<organism evidence="1 2">
    <name type="scientific">Suillus discolor</name>
    <dbReference type="NCBI Taxonomy" id="1912936"/>
    <lineage>
        <taxon>Eukaryota</taxon>
        <taxon>Fungi</taxon>
        <taxon>Dikarya</taxon>
        <taxon>Basidiomycota</taxon>
        <taxon>Agaricomycotina</taxon>
        <taxon>Agaricomycetes</taxon>
        <taxon>Agaricomycetidae</taxon>
        <taxon>Boletales</taxon>
        <taxon>Suillineae</taxon>
        <taxon>Suillaceae</taxon>
        <taxon>Suillus</taxon>
    </lineage>
</organism>
<accession>A0A9P7FA36</accession>
<gene>
    <name evidence="1" type="ORF">F5147DRAFT_760220</name>
</gene>
<keyword evidence="2" id="KW-1185">Reference proteome</keyword>
<proteinExistence type="predicted"/>
<name>A0A9P7FA36_9AGAM</name>
<evidence type="ECO:0000313" key="2">
    <source>
        <dbReference type="Proteomes" id="UP000823399"/>
    </source>
</evidence>
<comment type="caution">
    <text evidence="1">The sequence shown here is derived from an EMBL/GenBank/DDBJ whole genome shotgun (WGS) entry which is preliminary data.</text>
</comment>
<protein>
    <submittedName>
        <fullName evidence="1">Uncharacterized protein</fullName>
    </submittedName>
</protein>
<reference evidence="1" key="1">
    <citation type="journal article" date="2020" name="New Phytol.">
        <title>Comparative genomics reveals dynamic genome evolution in host specialist ectomycorrhizal fungi.</title>
        <authorList>
            <person name="Lofgren L.A."/>
            <person name="Nguyen N.H."/>
            <person name="Vilgalys R."/>
            <person name="Ruytinx J."/>
            <person name="Liao H.L."/>
            <person name="Branco S."/>
            <person name="Kuo A."/>
            <person name="LaButti K."/>
            <person name="Lipzen A."/>
            <person name="Andreopoulos W."/>
            <person name="Pangilinan J."/>
            <person name="Riley R."/>
            <person name="Hundley H."/>
            <person name="Na H."/>
            <person name="Barry K."/>
            <person name="Grigoriev I.V."/>
            <person name="Stajich J.E."/>
            <person name="Kennedy P.G."/>
        </authorList>
    </citation>
    <scope>NUCLEOTIDE SEQUENCE</scope>
    <source>
        <strain evidence="1">FC423</strain>
    </source>
</reference>
<dbReference type="EMBL" id="JABBWM010000020">
    <property type="protein sequence ID" value="KAG2110548.1"/>
    <property type="molecule type" value="Genomic_DNA"/>
</dbReference>
<dbReference type="Gene3D" id="2.80.10.50">
    <property type="match status" value="1"/>
</dbReference>
<sequence length="140" mass="16059">MRTGTYKLANVARPGQYVSLVDGNIVGHSEEPGIMIEWFAMFHEGELATFQAVSNGEILEEYIYFDSKTQSLTCSKNPWLFWISESPRSPKFFSIDIECTDLTWTLTSWDENSPIEAQSNIGSTQQLWMFERNDLMNNSI</sequence>
<dbReference type="SUPFAM" id="SSF50370">
    <property type="entry name" value="Ricin B-like lectins"/>
    <property type="match status" value="1"/>
</dbReference>